<name>E6YNL8_9HYPH</name>
<sequence length="43" mass="5085">MKIFLLRTRCTFLKQPNTSYEVENNFILATTNNYSLQKEDVTV</sequence>
<dbReference type="AlphaFoldDB" id="E6YNL8"/>
<evidence type="ECO:0000313" key="1">
    <source>
        <dbReference type="EMBL" id="CBI78456.1"/>
    </source>
</evidence>
<accession>E6YNL8</accession>
<dbReference type="EMBL" id="FN645467">
    <property type="protein sequence ID" value="CBI78456.1"/>
    <property type="molecule type" value="Genomic_DNA"/>
</dbReference>
<organism evidence="1">
    <name type="scientific">Bartonella rochalimae ATCC BAA-1498</name>
    <dbReference type="NCBI Taxonomy" id="685782"/>
    <lineage>
        <taxon>Bacteria</taxon>
        <taxon>Pseudomonadati</taxon>
        <taxon>Pseudomonadota</taxon>
        <taxon>Alphaproteobacteria</taxon>
        <taxon>Hyphomicrobiales</taxon>
        <taxon>Bartonellaceae</taxon>
        <taxon>Bartonella</taxon>
    </lineage>
</organism>
<reference evidence="1" key="1">
    <citation type="journal article" date="2011" name="PLoS Genet.">
        <title>Parallel evolution of a type IV secretion system in radiating lineages of the host-restricted bacterial pathogen Bartonella.</title>
        <authorList>
            <person name="Engel P."/>
            <person name="Salzburger W."/>
            <person name="Liesch M."/>
            <person name="Chang C.C."/>
            <person name="Maruyama S."/>
            <person name="Lanz C."/>
            <person name="Calteau A."/>
            <person name="Lajus A."/>
            <person name="Medigue C."/>
            <person name="Schuster S.C."/>
            <person name="Dehio C."/>
        </authorList>
    </citation>
    <scope>NUCLEOTIDE SEQUENCE</scope>
    <source>
        <strain evidence="1">ATCC BAA-1498</strain>
    </source>
</reference>
<gene>
    <name evidence="1" type="ORF">BARRO_130100</name>
</gene>
<proteinExistence type="predicted"/>
<protein>
    <submittedName>
        <fullName evidence="1">Uncharacterized protein</fullName>
    </submittedName>
</protein>